<dbReference type="AlphaFoldDB" id="A0A2A8D189"/>
<dbReference type="PROSITE" id="PS51257">
    <property type="entry name" value="PROKAR_LIPOPROTEIN"/>
    <property type="match status" value="1"/>
</dbReference>
<dbReference type="InterPro" id="IPR019734">
    <property type="entry name" value="TPR_rpt"/>
</dbReference>
<dbReference type="PANTHER" id="PTHR44858">
    <property type="entry name" value="TETRATRICOPEPTIDE REPEAT PROTEIN 6"/>
    <property type="match status" value="1"/>
</dbReference>
<dbReference type="RefSeq" id="WP_098074751.1">
    <property type="nucleotide sequence ID" value="NZ_PDEQ01000002.1"/>
</dbReference>
<keyword evidence="1" id="KW-0677">Repeat</keyword>
<evidence type="ECO:0000256" key="4">
    <source>
        <dbReference type="SAM" id="SignalP"/>
    </source>
</evidence>
<evidence type="ECO:0000256" key="2">
    <source>
        <dbReference type="ARBA" id="ARBA00022803"/>
    </source>
</evidence>
<sequence>MNTRLSAFFALLVAGLLVLSGCSGGNPNIGAAEDAIEAGNPDQAIESAQTALETDSTNAEAYSLIAQAYVLKGDETTDPNQRSEFFTKAREAQEKAVEMDPSLRGDIQSRRQLAYIQEMRLGVEAFNAARESGDTTDYAKAAAYFGGANALEPDSLDAHLNEAYALLNAGQQQEALAPLETYVSRADSVGESPYTILGQVYLTNDQPEKAIEVLREGTEQYPENAELQSLMLNAFNRIDDQERAMSAYREQIERNPENAQFRYNYGSMLLTADRYEGAVEQLSKAAELDPDNPRIFYNLGAAYINQAAAIDDSITTIEDRAREADRELTSDEEGTLDELVEQRGQQFQSAVQPLEKAYQLTAQGDEYRQDICRALFQAYVNTDQQEKASQVESCAGMGDSSNGSTQ</sequence>
<dbReference type="SUPFAM" id="SSF48452">
    <property type="entry name" value="TPR-like"/>
    <property type="match status" value="1"/>
</dbReference>
<gene>
    <name evidence="5" type="ORF">CRI94_06030</name>
</gene>
<dbReference type="PROSITE" id="PS50005">
    <property type="entry name" value="TPR"/>
    <property type="match status" value="3"/>
</dbReference>
<protein>
    <submittedName>
        <fullName evidence="5">Uncharacterized protein</fullName>
    </submittedName>
</protein>
<organism evidence="5 6">
    <name type="scientific">Longibacter salinarum</name>
    <dbReference type="NCBI Taxonomy" id="1850348"/>
    <lineage>
        <taxon>Bacteria</taxon>
        <taxon>Pseudomonadati</taxon>
        <taxon>Rhodothermota</taxon>
        <taxon>Rhodothermia</taxon>
        <taxon>Rhodothermales</taxon>
        <taxon>Salisaetaceae</taxon>
        <taxon>Longibacter</taxon>
    </lineage>
</organism>
<dbReference type="EMBL" id="PDEQ01000002">
    <property type="protein sequence ID" value="PEN14577.1"/>
    <property type="molecule type" value="Genomic_DNA"/>
</dbReference>
<feature type="repeat" description="TPR" evidence="3">
    <location>
        <begin position="259"/>
        <end position="292"/>
    </location>
</feature>
<dbReference type="Gene3D" id="1.25.40.10">
    <property type="entry name" value="Tetratricopeptide repeat domain"/>
    <property type="match status" value="2"/>
</dbReference>
<feature type="repeat" description="TPR" evidence="3">
    <location>
        <begin position="225"/>
        <end position="258"/>
    </location>
</feature>
<keyword evidence="6" id="KW-1185">Reference proteome</keyword>
<dbReference type="SMART" id="SM00028">
    <property type="entry name" value="TPR"/>
    <property type="match status" value="5"/>
</dbReference>
<comment type="caution">
    <text evidence="5">The sequence shown here is derived from an EMBL/GenBank/DDBJ whole genome shotgun (WGS) entry which is preliminary data.</text>
</comment>
<dbReference type="InterPro" id="IPR011990">
    <property type="entry name" value="TPR-like_helical_dom_sf"/>
</dbReference>
<dbReference type="Pfam" id="PF13181">
    <property type="entry name" value="TPR_8"/>
    <property type="match status" value="1"/>
</dbReference>
<reference evidence="5 6" key="1">
    <citation type="submission" date="2017-10" db="EMBL/GenBank/DDBJ databases">
        <title>Draft genome of Longibacter Salinarum.</title>
        <authorList>
            <person name="Goh K.M."/>
            <person name="Shamsir M.S."/>
            <person name="Lim S.W."/>
        </authorList>
    </citation>
    <scope>NUCLEOTIDE SEQUENCE [LARGE SCALE GENOMIC DNA]</scope>
    <source>
        <strain evidence="5 6">KCTC 52045</strain>
    </source>
</reference>
<keyword evidence="2 3" id="KW-0802">TPR repeat</keyword>
<evidence type="ECO:0000313" key="6">
    <source>
        <dbReference type="Proteomes" id="UP000220102"/>
    </source>
</evidence>
<feature type="repeat" description="TPR" evidence="3">
    <location>
        <begin position="191"/>
        <end position="224"/>
    </location>
</feature>
<dbReference type="Pfam" id="PF13414">
    <property type="entry name" value="TPR_11"/>
    <property type="match status" value="1"/>
</dbReference>
<dbReference type="OrthoDB" id="739506at2"/>
<proteinExistence type="predicted"/>
<evidence type="ECO:0000256" key="3">
    <source>
        <dbReference type="PROSITE-ProRule" id="PRU00339"/>
    </source>
</evidence>
<feature type="chain" id="PRO_5013400789" evidence="4">
    <location>
        <begin position="26"/>
        <end position="406"/>
    </location>
</feature>
<evidence type="ECO:0000256" key="1">
    <source>
        <dbReference type="ARBA" id="ARBA00022737"/>
    </source>
</evidence>
<dbReference type="Pfam" id="PF13432">
    <property type="entry name" value="TPR_16"/>
    <property type="match status" value="2"/>
</dbReference>
<keyword evidence="4" id="KW-0732">Signal</keyword>
<dbReference type="PANTHER" id="PTHR44858:SF1">
    <property type="entry name" value="UDP-N-ACETYLGLUCOSAMINE--PEPTIDE N-ACETYLGLUCOSAMINYLTRANSFERASE SPINDLY-RELATED"/>
    <property type="match status" value="1"/>
</dbReference>
<dbReference type="InterPro" id="IPR050498">
    <property type="entry name" value="Ycf3"/>
</dbReference>
<evidence type="ECO:0000313" key="5">
    <source>
        <dbReference type="EMBL" id="PEN14577.1"/>
    </source>
</evidence>
<name>A0A2A8D189_9BACT</name>
<dbReference type="Proteomes" id="UP000220102">
    <property type="component" value="Unassembled WGS sequence"/>
</dbReference>
<feature type="signal peptide" evidence="4">
    <location>
        <begin position="1"/>
        <end position="25"/>
    </location>
</feature>
<accession>A0A2A8D189</accession>